<protein>
    <recommendedName>
        <fullName evidence="4">F-box domain-containing protein</fullName>
    </recommendedName>
</protein>
<feature type="compositionally biased region" description="Acidic residues" evidence="1">
    <location>
        <begin position="220"/>
        <end position="261"/>
    </location>
</feature>
<name>A0A9W9T513_9EURO</name>
<feature type="region of interest" description="Disordered" evidence="1">
    <location>
        <begin position="220"/>
        <end position="299"/>
    </location>
</feature>
<feature type="compositionally biased region" description="Acidic residues" evidence="1">
    <location>
        <begin position="269"/>
        <end position="282"/>
    </location>
</feature>
<reference evidence="2" key="2">
    <citation type="journal article" date="2023" name="IMA Fungus">
        <title>Comparative genomic study of the Penicillium genus elucidates a diverse pangenome and 15 lateral gene transfer events.</title>
        <authorList>
            <person name="Petersen C."/>
            <person name="Sorensen T."/>
            <person name="Nielsen M.R."/>
            <person name="Sondergaard T.E."/>
            <person name="Sorensen J.L."/>
            <person name="Fitzpatrick D.A."/>
            <person name="Frisvad J.C."/>
            <person name="Nielsen K.L."/>
        </authorList>
    </citation>
    <scope>NUCLEOTIDE SEQUENCE</scope>
    <source>
        <strain evidence="2">IBT 20477</strain>
    </source>
</reference>
<accession>A0A9W9T513</accession>
<evidence type="ECO:0000313" key="2">
    <source>
        <dbReference type="EMBL" id="KAJ5209571.1"/>
    </source>
</evidence>
<reference evidence="2" key="1">
    <citation type="submission" date="2022-11" db="EMBL/GenBank/DDBJ databases">
        <authorList>
            <person name="Petersen C."/>
        </authorList>
    </citation>
    <scope>NUCLEOTIDE SEQUENCE</scope>
    <source>
        <strain evidence="2">IBT 20477</strain>
    </source>
</reference>
<evidence type="ECO:0000256" key="1">
    <source>
        <dbReference type="SAM" id="MobiDB-lite"/>
    </source>
</evidence>
<dbReference type="Proteomes" id="UP001150942">
    <property type="component" value="Unassembled WGS sequence"/>
</dbReference>
<sequence>MTDKSVISTAHRALALPEIVREILFSIDQYPAIIWYRTRWLLNCALVNKTWCNEALRILWIDMEADGKPLDEVMINISPDRRQIYANFVKTATVTTYSRETESVVQPALEKVVFPQVHTLRLVLVFHNMDTEEGIRPPVLNMPNLQVLHVDRSIGPIYLYPDQWDYLADRIPKLFPTLLDVRVEIPAILYIAGFEALSENMPHLESLEFADLLDLSDVEDSVEDTFSEDSDDDDLDDEDTDDEDTDDEDTDDVDTDDVDTGDGDRGDGDTNDDEGTDDENTDNGDTTSQYAYSEDIDEN</sequence>
<proteinExistence type="predicted"/>
<keyword evidence="3" id="KW-1185">Reference proteome</keyword>
<dbReference type="EMBL" id="JAPQKQ010000002">
    <property type="protein sequence ID" value="KAJ5209571.1"/>
    <property type="molecule type" value="Genomic_DNA"/>
</dbReference>
<organism evidence="2 3">
    <name type="scientific">Penicillium cf. viridicatum</name>
    <dbReference type="NCBI Taxonomy" id="2972119"/>
    <lineage>
        <taxon>Eukaryota</taxon>
        <taxon>Fungi</taxon>
        <taxon>Dikarya</taxon>
        <taxon>Ascomycota</taxon>
        <taxon>Pezizomycotina</taxon>
        <taxon>Eurotiomycetes</taxon>
        <taxon>Eurotiomycetidae</taxon>
        <taxon>Eurotiales</taxon>
        <taxon>Aspergillaceae</taxon>
        <taxon>Penicillium</taxon>
    </lineage>
</organism>
<evidence type="ECO:0000313" key="3">
    <source>
        <dbReference type="Proteomes" id="UP001150942"/>
    </source>
</evidence>
<dbReference type="AlphaFoldDB" id="A0A9W9T513"/>
<comment type="caution">
    <text evidence="2">The sequence shown here is derived from an EMBL/GenBank/DDBJ whole genome shotgun (WGS) entry which is preliminary data.</text>
</comment>
<evidence type="ECO:0008006" key="4">
    <source>
        <dbReference type="Google" id="ProtNLM"/>
    </source>
</evidence>
<gene>
    <name evidence="2" type="ORF">N7449_003950</name>
</gene>
<dbReference type="OrthoDB" id="2305901at2759"/>